<protein>
    <recommendedName>
        <fullName evidence="2">SWIM-type domain-containing protein</fullName>
    </recommendedName>
</protein>
<keyword evidence="4" id="KW-1185">Reference proteome</keyword>
<dbReference type="OMA" id="GNICSAH"/>
<sequence>MRLSEYAQCLSGFDRDRYFTKVRRCGGVDPLALRDDELTDDVWKFPSVDRADISDYLIHSTSFITRDQLKSYKSLESHNYLTSGFVHPPKVKVIGHSNVVIVIKVRHSQSFREKLLTAWQLQKPDGEVVYAHCTCMAGCGEVCSHVGAALFYLEAVVTRRDNRSCTDGENAWLPPHLVSLDCRPIAQMDIASSAMKKRRSNHFSIG</sequence>
<reference evidence="3 4" key="1">
    <citation type="journal article" date="2020" name="Cell">
        <title>Large-Scale Comparative Analyses of Tick Genomes Elucidate Their Genetic Diversity and Vector Capacities.</title>
        <authorList>
            <consortium name="Tick Genome and Microbiome Consortium (TIGMIC)"/>
            <person name="Jia N."/>
            <person name="Wang J."/>
            <person name="Shi W."/>
            <person name="Du L."/>
            <person name="Sun Y."/>
            <person name="Zhan W."/>
            <person name="Jiang J.F."/>
            <person name="Wang Q."/>
            <person name="Zhang B."/>
            <person name="Ji P."/>
            <person name="Bell-Sakyi L."/>
            <person name="Cui X.M."/>
            <person name="Yuan T.T."/>
            <person name="Jiang B.G."/>
            <person name="Yang W.F."/>
            <person name="Lam T.T."/>
            <person name="Chang Q.C."/>
            <person name="Ding S.J."/>
            <person name="Wang X.J."/>
            <person name="Zhu J.G."/>
            <person name="Ruan X.D."/>
            <person name="Zhao L."/>
            <person name="Wei J.T."/>
            <person name="Ye R.Z."/>
            <person name="Que T.C."/>
            <person name="Du C.H."/>
            <person name="Zhou Y.H."/>
            <person name="Cheng J.X."/>
            <person name="Dai P.F."/>
            <person name="Guo W.B."/>
            <person name="Han X.H."/>
            <person name="Huang E.J."/>
            <person name="Li L.F."/>
            <person name="Wei W."/>
            <person name="Gao Y.C."/>
            <person name="Liu J.Z."/>
            <person name="Shao H.Z."/>
            <person name="Wang X."/>
            <person name="Wang C.C."/>
            <person name="Yang T.C."/>
            <person name="Huo Q.B."/>
            <person name="Li W."/>
            <person name="Chen H.Y."/>
            <person name="Chen S.E."/>
            <person name="Zhou L.G."/>
            <person name="Ni X.B."/>
            <person name="Tian J.H."/>
            <person name="Sheng Y."/>
            <person name="Liu T."/>
            <person name="Pan Y.S."/>
            <person name="Xia L.Y."/>
            <person name="Li J."/>
            <person name="Zhao F."/>
            <person name="Cao W.C."/>
        </authorList>
    </citation>
    <scope>NUCLEOTIDE SEQUENCE [LARGE SCALE GENOMIC DNA]</scope>
    <source>
        <strain evidence="3">HaeL-2018</strain>
    </source>
</reference>
<proteinExistence type="predicted"/>
<dbReference type="GO" id="GO:0008270">
    <property type="term" value="F:zinc ion binding"/>
    <property type="evidence" value="ECO:0007669"/>
    <property type="project" value="UniProtKB-KW"/>
</dbReference>
<dbReference type="Proteomes" id="UP000821853">
    <property type="component" value="Chromosome 5"/>
</dbReference>
<organism evidence="3 4">
    <name type="scientific">Haemaphysalis longicornis</name>
    <name type="common">Bush tick</name>
    <dbReference type="NCBI Taxonomy" id="44386"/>
    <lineage>
        <taxon>Eukaryota</taxon>
        <taxon>Metazoa</taxon>
        <taxon>Ecdysozoa</taxon>
        <taxon>Arthropoda</taxon>
        <taxon>Chelicerata</taxon>
        <taxon>Arachnida</taxon>
        <taxon>Acari</taxon>
        <taxon>Parasitiformes</taxon>
        <taxon>Ixodida</taxon>
        <taxon>Ixodoidea</taxon>
        <taxon>Ixodidae</taxon>
        <taxon>Haemaphysalinae</taxon>
        <taxon>Haemaphysalis</taxon>
    </lineage>
</organism>
<dbReference type="InterPro" id="IPR007527">
    <property type="entry name" value="Znf_SWIM"/>
</dbReference>
<name>A0A9J6GNY8_HAELO</name>
<keyword evidence="1" id="KW-0862">Zinc</keyword>
<dbReference type="PROSITE" id="PS50966">
    <property type="entry name" value="ZF_SWIM"/>
    <property type="match status" value="1"/>
</dbReference>
<keyword evidence="1" id="KW-0479">Metal-binding</keyword>
<evidence type="ECO:0000259" key="2">
    <source>
        <dbReference type="PROSITE" id="PS50966"/>
    </source>
</evidence>
<feature type="domain" description="SWIM-type" evidence="2">
    <location>
        <begin position="117"/>
        <end position="154"/>
    </location>
</feature>
<dbReference type="PANTHER" id="PTHR47526:SF3">
    <property type="entry name" value="PHD-TYPE DOMAIN-CONTAINING PROTEIN"/>
    <property type="match status" value="1"/>
</dbReference>
<dbReference type="VEuPathDB" id="VectorBase:HLOH_063573"/>
<keyword evidence="1" id="KW-0863">Zinc-finger</keyword>
<dbReference type="EMBL" id="JABSTR010000007">
    <property type="protein sequence ID" value="KAH9375868.1"/>
    <property type="molecule type" value="Genomic_DNA"/>
</dbReference>
<evidence type="ECO:0000313" key="4">
    <source>
        <dbReference type="Proteomes" id="UP000821853"/>
    </source>
</evidence>
<evidence type="ECO:0000313" key="3">
    <source>
        <dbReference type="EMBL" id="KAH9375868.1"/>
    </source>
</evidence>
<dbReference type="OrthoDB" id="6505885at2759"/>
<comment type="caution">
    <text evidence="3">The sequence shown here is derived from an EMBL/GenBank/DDBJ whole genome shotgun (WGS) entry which is preliminary data.</text>
</comment>
<accession>A0A9J6GNY8</accession>
<dbReference type="PANTHER" id="PTHR47526">
    <property type="entry name" value="ATP-DEPENDENT DNA HELICASE"/>
    <property type="match status" value="1"/>
</dbReference>
<gene>
    <name evidence="3" type="ORF">HPB48_011780</name>
</gene>
<dbReference type="AlphaFoldDB" id="A0A9J6GNY8"/>
<evidence type="ECO:0000256" key="1">
    <source>
        <dbReference type="PROSITE-ProRule" id="PRU00325"/>
    </source>
</evidence>